<keyword evidence="3" id="KW-1185">Reference proteome</keyword>
<dbReference type="EMBL" id="AP025730">
    <property type="protein sequence ID" value="BDI07465.1"/>
    <property type="molecule type" value="Genomic_DNA"/>
</dbReference>
<dbReference type="InterPro" id="IPR036397">
    <property type="entry name" value="RNaseH_sf"/>
</dbReference>
<dbReference type="Gene3D" id="3.30.420.10">
    <property type="entry name" value="Ribonuclease H-like superfamily/Ribonuclease H"/>
    <property type="match status" value="1"/>
</dbReference>
<evidence type="ECO:0000313" key="2">
    <source>
        <dbReference type="EMBL" id="BDI07465.1"/>
    </source>
</evidence>
<evidence type="ECO:0000259" key="1">
    <source>
        <dbReference type="SMART" id="SM00479"/>
    </source>
</evidence>
<feature type="domain" description="Exonuclease" evidence="1">
    <location>
        <begin position="7"/>
        <end position="177"/>
    </location>
</feature>
<gene>
    <name evidence="2" type="ORF">CATMQ487_44350</name>
</gene>
<sequence>MPNCQVSLALIDTETTGLDPAEDELIGMSILLGRVDLHSGGLFQVLDRYTGWRQPGRFSRRAQRITGMNRAKLRGHSIDWSRVQRLIAQADLLVGHAMDVDRSFLLPWLPQLAHKPVACSLRDIDWFGMQGMERADIDYLAEVLGVSVEASTEGVPPERDCDTLSRILAQPLPAEPDRTGFQALISAACRRTQG</sequence>
<protein>
    <recommendedName>
        <fullName evidence="1">Exonuclease domain-containing protein</fullName>
    </recommendedName>
</protein>
<name>A0ABM7YS98_9BURK</name>
<dbReference type="SUPFAM" id="SSF53098">
    <property type="entry name" value="Ribonuclease H-like"/>
    <property type="match status" value="1"/>
</dbReference>
<accession>A0ABM7YS98</accession>
<dbReference type="Proteomes" id="UP001057498">
    <property type="component" value="Chromosome"/>
</dbReference>
<proteinExistence type="predicted"/>
<reference evidence="2" key="1">
    <citation type="submission" date="2022-04" db="EMBL/GenBank/DDBJ databases">
        <title>Whole genome sequence of Sphaerotilus sp. FB-5.</title>
        <authorList>
            <person name="Takeda M."/>
            <person name="Narihara S."/>
            <person name="Akimoto M."/>
            <person name="Akimoto R."/>
            <person name="Nishiyashiki S."/>
            <person name="Murakami T."/>
        </authorList>
    </citation>
    <scope>NUCLEOTIDE SEQUENCE</scope>
    <source>
        <strain evidence="2">FB-5</strain>
    </source>
</reference>
<evidence type="ECO:0000313" key="3">
    <source>
        <dbReference type="Proteomes" id="UP001057498"/>
    </source>
</evidence>
<organism evidence="2 3">
    <name type="scientific">Sphaerotilus microaerophilus</name>
    <dbReference type="NCBI Taxonomy" id="2914710"/>
    <lineage>
        <taxon>Bacteria</taxon>
        <taxon>Pseudomonadati</taxon>
        <taxon>Pseudomonadota</taxon>
        <taxon>Betaproteobacteria</taxon>
        <taxon>Burkholderiales</taxon>
        <taxon>Sphaerotilaceae</taxon>
        <taxon>Sphaerotilus</taxon>
    </lineage>
</organism>
<dbReference type="SMART" id="SM00479">
    <property type="entry name" value="EXOIII"/>
    <property type="match status" value="1"/>
</dbReference>
<dbReference type="InterPro" id="IPR013520">
    <property type="entry name" value="Ribonucl_H"/>
</dbReference>
<dbReference type="InterPro" id="IPR012337">
    <property type="entry name" value="RNaseH-like_sf"/>
</dbReference>